<evidence type="ECO:0000313" key="2">
    <source>
        <dbReference type="Proteomes" id="UP000016922"/>
    </source>
</evidence>
<dbReference type="OrthoDB" id="2537245at2759"/>
<sequence>MDYRLKTPPSRIPPIELKCSSSTTHPSSIPMNKDPRKHYLNNSAELPPPLISSSSFIPHSMTAHLMRRKKTSALGVKFETRCQDEITDMEGALHTFVTPVVPLCHIVGDYRYQYGHGVSNFGVTNGKTLVRDVVMSASIHMDFETKLVMLAVCKLGYEEFLGVDAGEWEILGVDEKQDEKLRRQYDRVLRSHLVYHLTRDHRLPPRSAAKGLLNVEEAIALLEELISSSSEIGDSLIDKFVEIQYGDFISLELLINTAIQQARNEFSALEALCPQGYVYTYNPASIFAATIGPDLLNRLLLAAMRVLSDHNTFANMKVFAFNDYTDTKAVVLAKLALCKQESVLVASTTELFQGEKDQYDISKFAESHKATGRKLEDAMLVIHNNSDGFGQNIESEHASGSLDGAIGANSSAAASLKRDRDDLLDFMF</sequence>
<dbReference type="eggNOG" id="ENOG502SNEN">
    <property type="taxonomic scope" value="Eukaryota"/>
</dbReference>
<dbReference type="AlphaFoldDB" id="S3DFK7"/>
<keyword evidence="2" id="KW-1185">Reference proteome</keyword>
<dbReference type="EMBL" id="KE145353">
    <property type="protein sequence ID" value="EPE35904.1"/>
    <property type="molecule type" value="Genomic_DNA"/>
</dbReference>
<dbReference type="RefSeq" id="XP_008076722.1">
    <property type="nucleotide sequence ID" value="XM_008078531.1"/>
</dbReference>
<dbReference type="Proteomes" id="UP000016922">
    <property type="component" value="Unassembled WGS sequence"/>
</dbReference>
<gene>
    <name evidence="1" type="ORF">GLAREA_05242</name>
</gene>
<organism evidence="1 2">
    <name type="scientific">Glarea lozoyensis (strain ATCC 20868 / MF5171)</name>
    <dbReference type="NCBI Taxonomy" id="1116229"/>
    <lineage>
        <taxon>Eukaryota</taxon>
        <taxon>Fungi</taxon>
        <taxon>Dikarya</taxon>
        <taxon>Ascomycota</taxon>
        <taxon>Pezizomycotina</taxon>
        <taxon>Leotiomycetes</taxon>
        <taxon>Helotiales</taxon>
        <taxon>Helotiaceae</taxon>
        <taxon>Glarea</taxon>
    </lineage>
</organism>
<dbReference type="KEGG" id="glz:GLAREA_05242"/>
<protein>
    <submittedName>
        <fullName evidence="1">Uncharacterized protein</fullName>
    </submittedName>
</protein>
<evidence type="ECO:0000313" key="1">
    <source>
        <dbReference type="EMBL" id="EPE35904.1"/>
    </source>
</evidence>
<reference evidence="1 2" key="1">
    <citation type="journal article" date="2013" name="BMC Genomics">
        <title>Genomics-driven discovery of the pneumocandin biosynthetic gene cluster in the fungus Glarea lozoyensis.</title>
        <authorList>
            <person name="Chen L."/>
            <person name="Yue Q."/>
            <person name="Zhang X."/>
            <person name="Xiang M."/>
            <person name="Wang C."/>
            <person name="Li S."/>
            <person name="Che Y."/>
            <person name="Ortiz-Lopez F.J."/>
            <person name="Bills G.F."/>
            <person name="Liu X."/>
            <person name="An Z."/>
        </authorList>
    </citation>
    <scope>NUCLEOTIDE SEQUENCE [LARGE SCALE GENOMIC DNA]</scope>
    <source>
        <strain evidence="2">ATCC 20868 / MF5171</strain>
    </source>
</reference>
<proteinExistence type="predicted"/>
<name>S3DFK7_GLAL2</name>
<dbReference type="GeneID" id="19464296"/>
<dbReference type="HOGENOM" id="CLU_642657_0_0_1"/>
<accession>S3DFK7</accession>